<evidence type="ECO:0000256" key="11">
    <source>
        <dbReference type="ARBA" id="ARBA00041372"/>
    </source>
</evidence>
<evidence type="ECO:0000256" key="9">
    <source>
        <dbReference type="ARBA" id="ARBA00038146"/>
    </source>
</evidence>
<dbReference type="PANTHER" id="PTHR11851:SF209">
    <property type="entry name" value="CYTOCHROME B-C1 COMPLEX SUBUNIT 2, MITOCHONDRIAL"/>
    <property type="match status" value="1"/>
</dbReference>
<sequence length="446" mass="46406">MISPISASRLARQSSRIANQAVQRRSISTAGSYETYTAEGIKTASRDVRGPTSKIAVVAKAGTRYQPLPGLTVGLEEFAFKSTAKRSALRIARETELLGGQLKSYHTREALVLEASFLREDLPYFTELLAEVISQTKYTTHEFHEEVESVIRQKQGALAPSASAAALDTAYSVAFHTGLGSAIYPTAASTKSYLSENTVAAYAEAVYNKSNIAFVADGAAQPIVNKWAEVFFKSVPAAAGSNALSINTASTKYFGGEQRLSHSHGNSIVIAFPTASAAEAQVLASLLGGQSNIKWSTGFSVLGKITAKIPGLSILTANSGFTDAGLLTITLDGSSTAVSKGAIETVKALKTIAGGAISAEDLAKAVAQAKFAALDATQTSSGSILTAASGLLFNAPSVAAQVKAIEAVKADKLAKTVKALLEKKATVATVGDLHALPYAEEIGLLV</sequence>
<feature type="domain" description="Peptidase M16 C-terminal" evidence="13">
    <location>
        <begin position="195"/>
        <end position="368"/>
    </location>
</feature>
<comment type="similarity">
    <text evidence="9">Belongs to the peptidase M16 family. UQCRC2/QCR2 subfamily.</text>
</comment>
<comment type="subcellular location">
    <subcellularLocation>
        <location evidence="1">Mitochondrion inner membrane</location>
        <topology evidence="1">Peripheral membrane protein</topology>
        <orientation evidence="1">Matrix side</orientation>
    </subcellularLocation>
</comment>
<evidence type="ECO:0000256" key="6">
    <source>
        <dbReference type="ARBA" id="ARBA00022982"/>
    </source>
</evidence>
<evidence type="ECO:0000259" key="13">
    <source>
        <dbReference type="Pfam" id="PF05193"/>
    </source>
</evidence>
<dbReference type="Pfam" id="PF00675">
    <property type="entry name" value="Peptidase_M16"/>
    <property type="match status" value="1"/>
</dbReference>
<name>A0A0F8BQB4_CERFI</name>
<feature type="domain" description="Peptidase M16 N-terminal" evidence="12">
    <location>
        <begin position="49"/>
        <end position="183"/>
    </location>
</feature>
<keyword evidence="15" id="KW-1185">Reference proteome</keyword>
<accession>A0A0F8BQB4</accession>
<dbReference type="InterPro" id="IPR007863">
    <property type="entry name" value="Peptidase_M16_C"/>
</dbReference>
<evidence type="ECO:0000259" key="12">
    <source>
        <dbReference type="Pfam" id="PF00675"/>
    </source>
</evidence>
<dbReference type="GO" id="GO:0005743">
    <property type="term" value="C:mitochondrial inner membrane"/>
    <property type="evidence" value="ECO:0007669"/>
    <property type="project" value="UniProtKB-SubCell"/>
</dbReference>
<dbReference type="GO" id="GO:0046872">
    <property type="term" value="F:metal ion binding"/>
    <property type="evidence" value="ECO:0007669"/>
    <property type="project" value="InterPro"/>
</dbReference>
<keyword evidence="2" id="KW-0813">Transport</keyword>
<keyword evidence="4" id="KW-0999">Mitochondrion inner membrane</keyword>
<evidence type="ECO:0000256" key="2">
    <source>
        <dbReference type="ARBA" id="ARBA00022448"/>
    </source>
</evidence>
<dbReference type="InterPro" id="IPR011249">
    <property type="entry name" value="Metalloenz_LuxS/M16"/>
</dbReference>
<keyword evidence="7" id="KW-0496">Mitochondrion</keyword>
<dbReference type="InterPro" id="IPR011765">
    <property type="entry name" value="Pept_M16_N"/>
</dbReference>
<dbReference type="Pfam" id="PF05193">
    <property type="entry name" value="Peptidase_M16_C"/>
    <property type="match status" value="1"/>
</dbReference>
<dbReference type="SUPFAM" id="SSF63411">
    <property type="entry name" value="LuxS/MPP-like metallohydrolase"/>
    <property type="match status" value="2"/>
</dbReference>
<evidence type="ECO:0000256" key="10">
    <source>
        <dbReference type="ARBA" id="ARBA00040751"/>
    </source>
</evidence>
<evidence type="ECO:0000256" key="5">
    <source>
        <dbReference type="ARBA" id="ARBA00022946"/>
    </source>
</evidence>
<organism evidence="14 15">
    <name type="scientific">Ceratocystis fimbriata f. sp. platani</name>
    <dbReference type="NCBI Taxonomy" id="88771"/>
    <lineage>
        <taxon>Eukaryota</taxon>
        <taxon>Fungi</taxon>
        <taxon>Dikarya</taxon>
        <taxon>Ascomycota</taxon>
        <taxon>Pezizomycotina</taxon>
        <taxon>Sordariomycetes</taxon>
        <taxon>Hypocreomycetidae</taxon>
        <taxon>Microascales</taxon>
        <taxon>Ceratocystidaceae</taxon>
        <taxon>Ceratocystis</taxon>
    </lineage>
</organism>
<dbReference type="FunFam" id="3.30.830.10:FF:000021">
    <property type="entry name" value="Cytochrome b-c1 complex subunit 2"/>
    <property type="match status" value="1"/>
</dbReference>
<dbReference type="Proteomes" id="UP000034841">
    <property type="component" value="Unassembled WGS sequence"/>
</dbReference>
<dbReference type="PANTHER" id="PTHR11851">
    <property type="entry name" value="METALLOPROTEASE"/>
    <property type="match status" value="1"/>
</dbReference>
<evidence type="ECO:0000313" key="15">
    <source>
        <dbReference type="Proteomes" id="UP000034841"/>
    </source>
</evidence>
<dbReference type="OrthoDB" id="6369905at2759"/>
<keyword evidence="8" id="KW-0472">Membrane</keyword>
<dbReference type="InterPro" id="IPR050361">
    <property type="entry name" value="MPP/UQCRC_Complex"/>
</dbReference>
<protein>
    <recommendedName>
        <fullName evidence="10">Cytochrome b-c1 complex subunit 2, mitochondrial</fullName>
    </recommendedName>
    <alternativeName>
        <fullName evidence="11">Core protein II</fullName>
    </alternativeName>
</protein>
<evidence type="ECO:0000256" key="7">
    <source>
        <dbReference type="ARBA" id="ARBA00023128"/>
    </source>
</evidence>
<comment type="caution">
    <text evidence="14">The sequence shown here is derived from an EMBL/GenBank/DDBJ whole genome shotgun (WGS) entry which is preliminary data.</text>
</comment>
<dbReference type="Gene3D" id="3.30.830.10">
    <property type="entry name" value="Metalloenzyme, LuxS/M16 peptidase-like"/>
    <property type="match status" value="2"/>
</dbReference>
<evidence type="ECO:0000313" key="14">
    <source>
        <dbReference type="EMBL" id="KKF94728.1"/>
    </source>
</evidence>
<proteinExistence type="inferred from homology"/>
<gene>
    <name evidence="14" type="primary">qcr-2</name>
    <name evidence="14" type="ORF">CFO_g2950</name>
</gene>
<evidence type="ECO:0000256" key="4">
    <source>
        <dbReference type="ARBA" id="ARBA00022792"/>
    </source>
</evidence>
<evidence type="ECO:0000256" key="1">
    <source>
        <dbReference type="ARBA" id="ARBA00004443"/>
    </source>
</evidence>
<evidence type="ECO:0000256" key="3">
    <source>
        <dbReference type="ARBA" id="ARBA00022660"/>
    </source>
</evidence>
<evidence type="ECO:0000256" key="8">
    <source>
        <dbReference type="ARBA" id="ARBA00023136"/>
    </source>
</evidence>
<dbReference type="EMBL" id="LBBL01000142">
    <property type="protein sequence ID" value="KKF94728.1"/>
    <property type="molecule type" value="Genomic_DNA"/>
</dbReference>
<reference evidence="14 15" key="1">
    <citation type="submission" date="2015-04" db="EMBL/GenBank/DDBJ databases">
        <title>Genome sequence of Ceratocystis platani, a major pathogen of plane trees.</title>
        <authorList>
            <person name="Belbahri L."/>
        </authorList>
    </citation>
    <scope>NUCLEOTIDE SEQUENCE [LARGE SCALE GENOMIC DNA]</scope>
    <source>
        <strain evidence="14 15">CFO</strain>
    </source>
</reference>
<keyword evidence="6" id="KW-0249">Electron transport</keyword>
<dbReference type="AlphaFoldDB" id="A0A0F8BQB4"/>
<keyword evidence="5" id="KW-0809">Transit peptide</keyword>
<keyword evidence="3" id="KW-0679">Respiratory chain</keyword>